<name>A0ABP7NTZ8_9GAMM</name>
<reference evidence="3" key="1">
    <citation type="journal article" date="2019" name="Int. J. Syst. Evol. Microbiol.">
        <title>The Global Catalogue of Microorganisms (GCM) 10K type strain sequencing project: providing services to taxonomists for standard genome sequencing and annotation.</title>
        <authorList>
            <consortium name="The Broad Institute Genomics Platform"/>
            <consortium name="The Broad Institute Genome Sequencing Center for Infectious Disease"/>
            <person name="Wu L."/>
            <person name="Ma J."/>
        </authorList>
    </citation>
    <scope>NUCLEOTIDE SEQUENCE [LARGE SCALE GENOMIC DNA]</scope>
    <source>
        <strain evidence="3">JCM 17555</strain>
    </source>
</reference>
<sequence length="404" mass="43812">MQAIFKARSGAGVIALPQFLWSSARPYAVVLILLGSLFTSACSDGNSGGDEPSVGYFMGRGMSGVTYQTETQSGITGARGIYRYYPGERVTFSIGPIVIAENIQAKRYITPPDFQPELQSRLNTGTTVKGITTYGELERDVAANNRQVGNKAGFLSALDDDQDNDDGIQLGESTRQQIIDSEFAPLVDFDVDPNTFGSSILNNDDDDAPPPVNFAPETALFNDICFPQDRNCNDSVSRGLSGGNSASGFISKETEEAYFAMGAGIFLIPEVLTIPAGDTRIWRVDVRLVKLDEHPVAQLQVVPYGGLPICDPILGDGTPGTIPPEEEEVDEEDPNAPEPEVCVDPEELAIEDTPVVVHSVSPETSSFEFFLEPNTPPGEASIAVNIKLANDYRWYLKNFRIIIQ</sequence>
<dbReference type="EMBL" id="BAABBO010000005">
    <property type="protein sequence ID" value="GAA3953953.1"/>
    <property type="molecule type" value="Genomic_DNA"/>
</dbReference>
<organism evidence="2 3">
    <name type="scientific">Allohahella marinimesophila</name>
    <dbReference type="NCBI Taxonomy" id="1054972"/>
    <lineage>
        <taxon>Bacteria</taxon>
        <taxon>Pseudomonadati</taxon>
        <taxon>Pseudomonadota</taxon>
        <taxon>Gammaproteobacteria</taxon>
        <taxon>Oceanospirillales</taxon>
        <taxon>Hahellaceae</taxon>
        <taxon>Allohahella</taxon>
    </lineage>
</organism>
<evidence type="ECO:0000313" key="3">
    <source>
        <dbReference type="Proteomes" id="UP001501337"/>
    </source>
</evidence>
<feature type="region of interest" description="Disordered" evidence="1">
    <location>
        <begin position="316"/>
        <end position="339"/>
    </location>
</feature>
<dbReference type="Proteomes" id="UP001501337">
    <property type="component" value="Unassembled WGS sequence"/>
</dbReference>
<protein>
    <recommendedName>
        <fullName evidence="4">Repeat protein (TIGR04052 family)</fullName>
    </recommendedName>
</protein>
<accession>A0ABP7NTZ8</accession>
<gene>
    <name evidence="2" type="ORF">GCM10022278_10910</name>
</gene>
<feature type="compositionally biased region" description="Acidic residues" evidence="1">
    <location>
        <begin position="324"/>
        <end position="339"/>
    </location>
</feature>
<comment type="caution">
    <text evidence="2">The sequence shown here is derived from an EMBL/GenBank/DDBJ whole genome shotgun (WGS) entry which is preliminary data.</text>
</comment>
<evidence type="ECO:0000313" key="2">
    <source>
        <dbReference type="EMBL" id="GAA3953953.1"/>
    </source>
</evidence>
<evidence type="ECO:0000256" key="1">
    <source>
        <dbReference type="SAM" id="MobiDB-lite"/>
    </source>
</evidence>
<evidence type="ECO:0008006" key="4">
    <source>
        <dbReference type="Google" id="ProtNLM"/>
    </source>
</evidence>
<dbReference type="RefSeq" id="WP_344804111.1">
    <property type="nucleotide sequence ID" value="NZ_BAABBO010000005.1"/>
</dbReference>
<proteinExistence type="predicted"/>
<keyword evidence="3" id="KW-1185">Reference proteome</keyword>